<evidence type="ECO:0000256" key="13">
    <source>
        <dbReference type="SAM" id="MobiDB-lite"/>
    </source>
</evidence>
<keyword evidence="10" id="KW-0539">Nucleus</keyword>
<dbReference type="GO" id="GO:0000978">
    <property type="term" value="F:RNA polymerase II cis-regulatory region sequence-specific DNA binding"/>
    <property type="evidence" value="ECO:0007669"/>
    <property type="project" value="TreeGrafter"/>
</dbReference>
<feature type="compositionally biased region" description="Low complexity" evidence="13">
    <location>
        <begin position="1681"/>
        <end position="1691"/>
    </location>
</feature>
<feature type="zinc finger region" description="C3H1-type" evidence="11">
    <location>
        <begin position="2048"/>
        <end position="2076"/>
    </location>
</feature>
<dbReference type="GO" id="GO:0005634">
    <property type="term" value="C:nucleus"/>
    <property type="evidence" value="ECO:0007669"/>
    <property type="project" value="UniProtKB-SubCell"/>
</dbReference>
<sequence length="2483" mass="263698">NFLTKPDKSLHAEWLNQKGSKWTLGLFVTLSPPSDVQTILKRAGSIRKANPLVRRPSEDRPPDARKLGHNRSGVEARKMLPLGNNSADPKLLIKPIVGISPCAPESRPTKPAASPDSSFYSTTTGLSPTKGSGALEEVNITCKQRPNQPGHSTFGSSSSEAAETVLKCLPSNCLSLFNKLGDVKQSAYFEQPSIMALTETWLTPDASDAEISIDGYSIFRADSKRGRAGGVALYLHAALPIPIVLADTTPAPFCDALWVQIPLRGSDYLLLGVVYRSHLSPSEDDQFLTQTLEQLSSKYHFTHLLLCCAEFRPNFLSLGQRIWIYLSIVTSPSNDFMEHSGLACSPSSSACTIALELITSSTVVQDSSVTNPVSDSCKHSDSGHSDVPHSLIPTSRPISPVLIRSDSPSLYVSCSVPDTDIDKSSCTRSQPSTVSHSPLASAHTPLGETIPPSGTPFPFPLVSEPQNFNSPSTDSSASVPSLLESRLTEGASDLSPDPIASTSSAVDVSSVSLSNGLYSTASLIASIVGRTNWSSSAVTTVSSVVLSSIPSNPVPSFTLRLASGGSIQGHTAVSGDCSLLVDTPMLSSHLSPTPPRSLTFAYCSTPSPSVTTSNSLLMSSTATTVPRVLIHKQTAFGHLGQGAPGASGLLDSYPLTLITAPTKCTAIEVGSTQTSSTSEHAIFQPSLASPKAKLVNLASPVSTNVRLLATSAAAKSHTITTSAASGGSLTPLQMTASPVKASVGIPGAVWSGLPSQPSSVNPTGIVALQSSQPLLVQTSHEVSTATQSTLTLNPVNSLRTSSVGPAINAHLSGTGPAVLAFSLTSTASTPVATSVAGTNLFAHASAIRQQVNACAPTAPLIIRSTVTPITPASLLKPINLSIAPGSQAFLTSVSGAPGTVTVTSTPVNIAPAKLATLQVSAATTSGSTCRAHPLSPISSPRHAAASIFSQSNRKRARKQQLASTFSAATTVTNSAPVTVCAPTVNVSGSTTVSSVPITQLPSTTNRIGFCNSSAVLAVTKPAIQPHVSHPPASVLLSPRPGGITGTGDPGVKVGCPINQSALSAINGVTPVVNTNSTGFVGIRLLSVRPSSLGGNTPCAPIPGSGFQSLTTTTPLTGGAIAPQLRSSSANTTEPHPLMIVTPSPTVSSASQIRISTAHTSSVSDLPQTVYVLTTTSYQAVSATSEPVASFPQRPVLGTSGPADTQVTATSTIPSSASFTTALMMPGGPTGGLLQVRFRPPISAASTPTFSPVTLDQSPSSRPASHSIPASLHLITASTTAGCVTSDVICKPGTPVDSTEVAPSKISPFRTLVPSSTGNSLLHRHLLSPQNPIHNDPVVDHSRVNGDTEDSENVSISCMTEFIASERPPPTTDFRGLTCSKQPKNQNVESQSRDRNVTSADRTKINTYKASDRLVHEVAAAEEVIHCEDSDGDNSESTLSHVAGKRVKVDESFRSDRSSAQIDSKTTVVADSIDPGRDERFLLTIDPSNGREWVLTGLPTRPSLIPRLSSSIRNGFPYRAKSTHFLSCSEIRCKPESKYNSFCGFRFSSSKSNQLEDNSSPVSVTRRRRRIAARQMPTEQSVTDTKVEGDSAPAVSQRRLMHDLTSVYLKQMELQFVHLPLTTSSVLSLTGWRIFNCANNLDLLVHSELHTMQSVETLSSKLENILSSSLPGSDVGTLSPLASSAQSNQSSNRNGATENWQHNCDAATTTLSVSSSATKNLDEQISKAVCQALELAKGISQRKKVLLKSIQRVQLLTKNVVEHFRPDALRFAETLNESQSTRSSSPFPIPTRPTATKSAPSPSPNRGVGLRRSVRNCSPLNVRRVRVREIGETVGTMVSEMADPEMAASSPGIKACSSAASNSSSRTSLCNGTSGGQIGRRSSNDWILYNKDDPPPNSSKEADGGELHQLKSTLSQLSSQLELNPNSSDHEELLQLRDDLIQLIQLKEEQLLDDEKAALSALVHDLLQSSVIGDSTGSHVETCERPASAGSVTSDEESQWIGQRCSVPGWTSNGRFILQNAVVSGLVKEDGDSDQPATYARVFFAHPTRLSDAPCPQFVEHGTCHRGVRCRASHGKLVSIEELGPWHEPDVTKFSREGQLCLVKNNCNPYGLWRHARLLHADLDSQSCVVEWGHAFAQGFQSSAKRKSYTELEQSVANVSLDAVHLLSEDEHSDQDDVAEHEDVSSSSSDSDTSDGNEPANRLCNTQSISTPADKTHRTDALNLRSKVTFVAGGILAPEDILKAIPFGDPISDGSIPTTDSDVPDDLGAWEAHTRGIGSRLLAKLGYDGTSGLGSCGQGRTLPVALILEKFQIRPRKWNKRPTLDLLVRPEIESKRPRRQKRNLATVESSGHDSSLPSVEAGVFNLLNTALNRCDDDDVVGSKPQAQHRQSHAAQSGSRLTELSESASRIETFKVQEEIDRTLRKMRDVQQSIERNQNKDRVMAKQAEQRLNNLQVHLAKLRHSERVLQNSRQKVAKTKKLRIF</sequence>
<feature type="compositionally biased region" description="Polar residues" evidence="13">
    <location>
        <begin position="426"/>
        <end position="438"/>
    </location>
</feature>
<dbReference type="GeneID" id="20329255"/>
<dbReference type="InterPro" id="IPR036691">
    <property type="entry name" value="Endo/exonu/phosph_ase_sf"/>
</dbReference>
<dbReference type="RefSeq" id="XP_009174802.1">
    <property type="nucleotide sequence ID" value="XM_009176538.1"/>
</dbReference>
<dbReference type="PROSITE" id="PS50103">
    <property type="entry name" value="ZF_C3H1"/>
    <property type="match status" value="1"/>
</dbReference>
<feature type="coiled-coil region" evidence="12">
    <location>
        <begin position="2418"/>
        <end position="2463"/>
    </location>
</feature>
<feature type="compositionally biased region" description="Polar residues" evidence="13">
    <location>
        <begin position="2345"/>
        <end position="2354"/>
    </location>
</feature>
<feature type="compositionally biased region" description="Polar residues" evidence="13">
    <location>
        <begin position="1774"/>
        <end position="1785"/>
    </location>
</feature>
<feature type="domain" description="G-patch" evidence="15">
    <location>
        <begin position="2273"/>
        <end position="2303"/>
    </location>
</feature>
<evidence type="ECO:0000256" key="4">
    <source>
        <dbReference type="ARBA" id="ARBA00022723"/>
    </source>
</evidence>
<evidence type="ECO:0000256" key="5">
    <source>
        <dbReference type="ARBA" id="ARBA00022771"/>
    </source>
</evidence>
<organism evidence="16 17">
    <name type="scientific">Opisthorchis viverrini</name>
    <name type="common">Southeast Asian liver fluke</name>
    <dbReference type="NCBI Taxonomy" id="6198"/>
    <lineage>
        <taxon>Eukaryota</taxon>
        <taxon>Metazoa</taxon>
        <taxon>Spiralia</taxon>
        <taxon>Lophotrochozoa</taxon>
        <taxon>Platyhelminthes</taxon>
        <taxon>Trematoda</taxon>
        <taxon>Digenea</taxon>
        <taxon>Opisthorchiida</taxon>
        <taxon>Opisthorchiata</taxon>
        <taxon>Opisthorchiidae</taxon>
        <taxon>Opisthorchis</taxon>
    </lineage>
</organism>
<keyword evidence="3" id="KW-0678">Repressor</keyword>
<keyword evidence="8" id="KW-0238">DNA-binding</keyword>
<dbReference type="STRING" id="6198.A0A074ZE27"/>
<evidence type="ECO:0000256" key="12">
    <source>
        <dbReference type="SAM" id="Coils"/>
    </source>
</evidence>
<dbReference type="Gene3D" id="2.30.30.1190">
    <property type="match status" value="1"/>
</dbReference>
<evidence type="ECO:0000256" key="7">
    <source>
        <dbReference type="ARBA" id="ARBA00023015"/>
    </source>
</evidence>
<feature type="region of interest" description="Disordered" evidence="13">
    <location>
        <begin position="1840"/>
        <end position="1904"/>
    </location>
</feature>
<dbReference type="SUPFAM" id="SSF56219">
    <property type="entry name" value="DNase I-like"/>
    <property type="match status" value="1"/>
</dbReference>
<dbReference type="KEGG" id="ovi:T265_15089"/>
<keyword evidence="17" id="KW-1185">Reference proteome</keyword>
<dbReference type="EMBL" id="KL596966">
    <property type="protein sequence ID" value="KER21455.1"/>
    <property type="molecule type" value="Genomic_DNA"/>
</dbReference>
<evidence type="ECO:0000256" key="6">
    <source>
        <dbReference type="ARBA" id="ARBA00022833"/>
    </source>
</evidence>
<evidence type="ECO:0000256" key="10">
    <source>
        <dbReference type="ARBA" id="ARBA00023242"/>
    </source>
</evidence>
<evidence type="ECO:0000259" key="15">
    <source>
        <dbReference type="PROSITE" id="PS50174"/>
    </source>
</evidence>
<feature type="region of interest" description="Disordered" evidence="13">
    <location>
        <begin position="2377"/>
        <end position="2404"/>
    </location>
</feature>
<feature type="region of interest" description="Disordered" evidence="13">
    <location>
        <begin position="1774"/>
        <end position="1814"/>
    </location>
</feature>
<protein>
    <recommendedName>
        <fullName evidence="2">Zinc finger CCCH-type with G patch domain-containing protein</fullName>
    </recommendedName>
</protein>
<proteinExistence type="predicted"/>
<feature type="compositionally biased region" description="Low complexity" evidence="13">
    <location>
        <begin position="1854"/>
        <end position="1867"/>
    </location>
</feature>
<evidence type="ECO:0000256" key="11">
    <source>
        <dbReference type="PROSITE-ProRule" id="PRU00723"/>
    </source>
</evidence>
<dbReference type="GO" id="GO:0001227">
    <property type="term" value="F:DNA-binding transcription repressor activity, RNA polymerase II-specific"/>
    <property type="evidence" value="ECO:0007669"/>
    <property type="project" value="TreeGrafter"/>
</dbReference>
<dbReference type="Proteomes" id="UP000054324">
    <property type="component" value="Unassembled WGS sequence"/>
</dbReference>
<feature type="region of interest" description="Disordered" evidence="13">
    <location>
        <begin position="1244"/>
        <end position="1266"/>
    </location>
</feature>
<dbReference type="OrthoDB" id="5842926at2759"/>
<feature type="compositionally biased region" description="Polar residues" evidence="13">
    <location>
        <begin position="1244"/>
        <end position="1263"/>
    </location>
</feature>
<evidence type="ECO:0000259" key="14">
    <source>
        <dbReference type="PROSITE" id="PS50103"/>
    </source>
</evidence>
<dbReference type="InterPro" id="IPR000571">
    <property type="entry name" value="Znf_CCCH"/>
</dbReference>
<reference evidence="16 17" key="1">
    <citation type="submission" date="2013-11" db="EMBL/GenBank/DDBJ databases">
        <title>Opisthorchis viverrini - life in the bile duct.</title>
        <authorList>
            <person name="Young N.D."/>
            <person name="Nagarajan N."/>
            <person name="Lin S.J."/>
            <person name="Korhonen P.K."/>
            <person name="Jex A.R."/>
            <person name="Hall R.S."/>
            <person name="Safavi-Hemami H."/>
            <person name="Kaewkong W."/>
            <person name="Bertrand D."/>
            <person name="Gao S."/>
            <person name="Seet Q."/>
            <person name="Wongkham S."/>
            <person name="Teh B.T."/>
            <person name="Wongkham C."/>
            <person name="Intapan P.M."/>
            <person name="Maleewong W."/>
            <person name="Yang X."/>
            <person name="Hu M."/>
            <person name="Wang Z."/>
            <person name="Hofmann A."/>
            <person name="Sternberg P.W."/>
            <person name="Tan P."/>
            <person name="Wang J."/>
            <person name="Gasser R.B."/>
        </authorList>
    </citation>
    <scope>NUCLEOTIDE SEQUENCE [LARGE SCALE GENOMIC DNA]</scope>
</reference>
<feature type="compositionally biased region" description="Low complexity" evidence="13">
    <location>
        <begin position="2384"/>
        <end position="2395"/>
    </location>
</feature>
<evidence type="ECO:0000256" key="8">
    <source>
        <dbReference type="ARBA" id="ARBA00023125"/>
    </source>
</evidence>
<keyword evidence="5 11" id="KW-0863">Zinc-finger</keyword>
<evidence type="ECO:0000313" key="16">
    <source>
        <dbReference type="EMBL" id="KER21455.1"/>
    </source>
</evidence>
<dbReference type="Pfam" id="PF01585">
    <property type="entry name" value="G-patch"/>
    <property type="match status" value="1"/>
</dbReference>
<feature type="region of interest" description="Disordered" evidence="13">
    <location>
        <begin position="1364"/>
        <end position="1400"/>
    </location>
</feature>
<feature type="compositionally biased region" description="Polar residues" evidence="13">
    <location>
        <begin position="115"/>
        <end position="130"/>
    </location>
</feature>
<keyword evidence="12" id="KW-0175">Coiled coil</keyword>
<comment type="subcellular location">
    <subcellularLocation>
        <location evidence="1">Nucleus</location>
    </subcellularLocation>
</comment>
<evidence type="ECO:0000256" key="1">
    <source>
        <dbReference type="ARBA" id="ARBA00004123"/>
    </source>
</evidence>
<dbReference type="PROSITE" id="PS50174">
    <property type="entry name" value="G_PATCH"/>
    <property type="match status" value="1"/>
</dbReference>
<dbReference type="InterPro" id="IPR000467">
    <property type="entry name" value="G_patch_dom"/>
</dbReference>
<feature type="region of interest" description="Disordered" evidence="13">
    <location>
        <begin position="1676"/>
        <end position="1698"/>
    </location>
</feature>
<feature type="region of interest" description="Disordered" evidence="13">
    <location>
        <begin position="421"/>
        <end position="481"/>
    </location>
</feature>
<keyword evidence="9" id="KW-0804">Transcription</keyword>
<feature type="compositionally biased region" description="Basic and acidic residues" evidence="13">
    <location>
        <begin position="1889"/>
        <end position="1904"/>
    </location>
</feature>
<dbReference type="Gene3D" id="3.60.10.10">
    <property type="entry name" value="Endonuclease/exonuclease/phosphatase"/>
    <property type="match status" value="1"/>
</dbReference>
<gene>
    <name evidence="16" type="ORF">T265_15089</name>
</gene>
<feature type="region of interest" description="Disordered" evidence="13">
    <location>
        <begin position="372"/>
        <end position="392"/>
    </location>
</feature>
<feature type="compositionally biased region" description="Basic and acidic residues" evidence="13">
    <location>
        <begin position="376"/>
        <end position="387"/>
    </location>
</feature>
<keyword evidence="4 11" id="KW-0479">Metal-binding</keyword>
<feature type="region of interest" description="Disordered" evidence="13">
    <location>
        <begin position="103"/>
        <end position="132"/>
    </location>
</feature>
<evidence type="ECO:0000256" key="2">
    <source>
        <dbReference type="ARBA" id="ARBA00022414"/>
    </source>
</evidence>
<feature type="compositionally biased region" description="Basic and acidic residues" evidence="13">
    <location>
        <begin position="55"/>
        <end position="75"/>
    </location>
</feature>
<feature type="domain" description="C3H1-type" evidence="14">
    <location>
        <begin position="2048"/>
        <end position="2076"/>
    </location>
</feature>
<dbReference type="PANTHER" id="PTHR46297">
    <property type="entry name" value="ZINC FINGER CCCH-TYPE WITH G PATCH DOMAIN-CONTAINING PROTEIN"/>
    <property type="match status" value="1"/>
</dbReference>
<evidence type="ECO:0000256" key="9">
    <source>
        <dbReference type="ARBA" id="ARBA00023163"/>
    </source>
</evidence>
<feature type="region of interest" description="Disordered" evidence="13">
    <location>
        <begin position="2334"/>
        <end position="2354"/>
    </location>
</feature>
<evidence type="ECO:0000313" key="17">
    <source>
        <dbReference type="Proteomes" id="UP000054324"/>
    </source>
</evidence>
<feature type="compositionally biased region" description="Polar residues" evidence="13">
    <location>
        <begin position="2202"/>
        <end position="2212"/>
    </location>
</feature>
<evidence type="ECO:0000256" key="3">
    <source>
        <dbReference type="ARBA" id="ARBA00022491"/>
    </source>
</evidence>
<name>A0A074ZE27_OPIVI</name>
<feature type="region of interest" description="Disordered" evidence="13">
    <location>
        <begin position="2169"/>
        <end position="2217"/>
    </location>
</feature>
<dbReference type="GO" id="GO:0008270">
    <property type="term" value="F:zinc ion binding"/>
    <property type="evidence" value="ECO:0007669"/>
    <property type="project" value="UniProtKB-KW"/>
</dbReference>
<feature type="compositionally biased region" description="Low complexity" evidence="13">
    <location>
        <begin position="470"/>
        <end position="481"/>
    </location>
</feature>
<dbReference type="CTD" id="20329255"/>
<feature type="compositionally biased region" description="Basic and acidic residues" evidence="13">
    <location>
        <begin position="1390"/>
        <end position="1400"/>
    </location>
</feature>
<feature type="region of interest" description="Disordered" evidence="13">
    <location>
        <begin position="49"/>
        <end position="75"/>
    </location>
</feature>
<dbReference type="PANTHER" id="PTHR46297:SF1">
    <property type="entry name" value="ZINC FINGER CCCH-TYPE WITH G PATCH DOMAIN-CONTAINING PROTEIN"/>
    <property type="match status" value="1"/>
</dbReference>
<accession>A0A074ZE27</accession>
<feature type="non-terminal residue" evidence="16">
    <location>
        <position position="1"/>
    </location>
</feature>
<feature type="compositionally biased region" description="Polar residues" evidence="13">
    <location>
        <begin position="1378"/>
        <end position="1389"/>
    </location>
</feature>
<keyword evidence="7" id="KW-0805">Transcription regulation</keyword>
<feature type="compositionally biased region" description="Acidic residues" evidence="13">
    <location>
        <begin position="2170"/>
        <end position="2179"/>
    </location>
</feature>
<keyword evidence="6 11" id="KW-0862">Zinc</keyword>